<dbReference type="PRINTS" id="PR00039">
    <property type="entry name" value="HTHLYSR"/>
</dbReference>
<dbReference type="SUPFAM" id="SSF53850">
    <property type="entry name" value="Periplasmic binding protein-like II"/>
    <property type="match status" value="1"/>
</dbReference>
<keyword evidence="3" id="KW-0238">DNA-binding</keyword>
<evidence type="ECO:0000256" key="3">
    <source>
        <dbReference type="ARBA" id="ARBA00023125"/>
    </source>
</evidence>
<dbReference type="Gene3D" id="1.10.10.10">
    <property type="entry name" value="Winged helix-like DNA-binding domain superfamily/Winged helix DNA-binding domain"/>
    <property type="match status" value="1"/>
</dbReference>
<name>A0ABX6P3Q5_9BURK</name>
<evidence type="ECO:0000256" key="2">
    <source>
        <dbReference type="ARBA" id="ARBA00023015"/>
    </source>
</evidence>
<keyword evidence="2" id="KW-0805">Transcription regulation</keyword>
<keyword evidence="7" id="KW-1185">Reference proteome</keyword>
<dbReference type="Pfam" id="PF03466">
    <property type="entry name" value="LysR_substrate"/>
    <property type="match status" value="1"/>
</dbReference>
<dbReference type="Gene3D" id="3.40.190.290">
    <property type="match status" value="1"/>
</dbReference>
<evidence type="ECO:0000313" key="6">
    <source>
        <dbReference type="EMBL" id="QJW84684.1"/>
    </source>
</evidence>
<dbReference type="Proteomes" id="UP000500826">
    <property type="component" value="Chromosome"/>
</dbReference>
<dbReference type="InterPro" id="IPR036388">
    <property type="entry name" value="WH-like_DNA-bd_sf"/>
</dbReference>
<dbReference type="InterPro" id="IPR005119">
    <property type="entry name" value="LysR_subst-bd"/>
</dbReference>
<evidence type="ECO:0000259" key="5">
    <source>
        <dbReference type="PROSITE" id="PS50931"/>
    </source>
</evidence>
<feature type="domain" description="HTH lysR-type" evidence="5">
    <location>
        <begin position="1"/>
        <end position="58"/>
    </location>
</feature>
<gene>
    <name evidence="6" type="ORF">HK414_16185</name>
</gene>
<keyword evidence="4" id="KW-0804">Transcription</keyword>
<reference evidence="6 7" key="1">
    <citation type="submission" date="2020-05" db="EMBL/GenBank/DDBJ databases">
        <title>Ramlibacter rhizophilus sp. nov., isolated from rhizosphere soil of national flower Mugunghwa from South Korea.</title>
        <authorList>
            <person name="Zheng-Fei Y."/>
            <person name="Huan T."/>
        </authorList>
    </citation>
    <scope>NUCLEOTIDE SEQUENCE [LARGE SCALE GENOMIC DNA]</scope>
    <source>
        <strain evidence="6 7">H242</strain>
    </source>
</reference>
<dbReference type="Pfam" id="PF00126">
    <property type="entry name" value="HTH_1"/>
    <property type="match status" value="1"/>
</dbReference>
<dbReference type="SUPFAM" id="SSF46785">
    <property type="entry name" value="Winged helix' DNA-binding domain"/>
    <property type="match status" value="1"/>
</dbReference>
<sequence length="298" mass="32993">MRLTQLRSFYAVARAGSFTRAAESLHVSQPTITTQVRFLEESYDVELFHRSGRRVRLTEMGEQLMQVAQQIFSLEADAVELLKDAGELRTGHLRVAAVGPHHVTRMLVAFTQQYPAIKVTVSTGNSSSVLERLVNYDADVGVLAQTVADERFLSVPFSRHPVVIIAPSAHRFARRRSIRMADLEGERLIMRERGSTTRSELERALAEAGVAVDVVMEVASREVIREAVLQGLGIAAVSSVEFVPGPGLHAVKIAGAEVFTYAHVLCPAERREMRMLRAFFDTIEPIAASWRTRARAAA</sequence>
<dbReference type="InterPro" id="IPR036390">
    <property type="entry name" value="WH_DNA-bd_sf"/>
</dbReference>
<evidence type="ECO:0000313" key="7">
    <source>
        <dbReference type="Proteomes" id="UP000500826"/>
    </source>
</evidence>
<dbReference type="EMBL" id="CP053418">
    <property type="protein sequence ID" value="QJW84684.1"/>
    <property type="molecule type" value="Genomic_DNA"/>
</dbReference>
<protein>
    <submittedName>
        <fullName evidence="6">LysR family transcriptional regulator</fullName>
    </submittedName>
</protein>
<proteinExistence type="inferred from homology"/>
<comment type="similarity">
    <text evidence="1">Belongs to the LysR transcriptional regulatory family.</text>
</comment>
<evidence type="ECO:0000256" key="1">
    <source>
        <dbReference type="ARBA" id="ARBA00009437"/>
    </source>
</evidence>
<evidence type="ECO:0000256" key="4">
    <source>
        <dbReference type="ARBA" id="ARBA00023163"/>
    </source>
</evidence>
<dbReference type="PANTHER" id="PTHR30126:SF94">
    <property type="entry name" value="LYSR FAMILY TRANSCRIPTIONAL REGULATOR"/>
    <property type="match status" value="1"/>
</dbReference>
<dbReference type="CDD" id="cd05466">
    <property type="entry name" value="PBP2_LTTR_substrate"/>
    <property type="match status" value="1"/>
</dbReference>
<organism evidence="6 7">
    <name type="scientific">Ramlibacter terrae</name>
    <dbReference type="NCBI Taxonomy" id="2732511"/>
    <lineage>
        <taxon>Bacteria</taxon>
        <taxon>Pseudomonadati</taxon>
        <taxon>Pseudomonadota</taxon>
        <taxon>Betaproteobacteria</taxon>
        <taxon>Burkholderiales</taxon>
        <taxon>Comamonadaceae</taxon>
        <taxon>Ramlibacter</taxon>
    </lineage>
</organism>
<dbReference type="PANTHER" id="PTHR30126">
    <property type="entry name" value="HTH-TYPE TRANSCRIPTIONAL REGULATOR"/>
    <property type="match status" value="1"/>
</dbReference>
<dbReference type="InterPro" id="IPR000847">
    <property type="entry name" value="LysR_HTH_N"/>
</dbReference>
<accession>A0ABX6P3Q5</accession>
<dbReference type="PROSITE" id="PS50931">
    <property type="entry name" value="HTH_LYSR"/>
    <property type="match status" value="1"/>
</dbReference>